<comment type="caution">
    <text evidence="10">The sequence shown here is derived from an EMBL/GenBank/DDBJ whole genome shotgun (WGS) entry which is preliminary data.</text>
</comment>
<dbReference type="AlphaFoldDB" id="A0A2M6YDY1"/>
<dbReference type="Proteomes" id="UP000231669">
    <property type="component" value="Unassembled WGS sequence"/>
</dbReference>
<dbReference type="GO" id="GO:0016787">
    <property type="term" value="F:hydrolase activity"/>
    <property type="evidence" value="ECO:0007669"/>
    <property type="project" value="UniProtKB-KW"/>
</dbReference>
<dbReference type="GO" id="GO:0004540">
    <property type="term" value="F:RNA nuclease activity"/>
    <property type="evidence" value="ECO:0007669"/>
    <property type="project" value="InterPro"/>
</dbReference>
<dbReference type="SUPFAM" id="SSF88723">
    <property type="entry name" value="PIN domain-like"/>
    <property type="match status" value="1"/>
</dbReference>
<keyword evidence="6 8" id="KW-0460">Magnesium</keyword>
<dbReference type="CDD" id="cd18741">
    <property type="entry name" value="PIN_VapC4-5_FitB-like"/>
    <property type="match status" value="1"/>
</dbReference>
<evidence type="ECO:0000313" key="11">
    <source>
        <dbReference type="Proteomes" id="UP000231669"/>
    </source>
</evidence>
<evidence type="ECO:0000256" key="1">
    <source>
        <dbReference type="ARBA" id="ARBA00001946"/>
    </source>
</evidence>
<feature type="domain" description="PIN" evidence="9">
    <location>
        <begin position="4"/>
        <end position="119"/>
    </location>
</feature>
<dbReference type="GO" id="GO:0000287">
    <property type="term" value="F:magnesium ion binding"/>
    <property type="evidence" value="ECO:0007669"/>
    <property type="project" value="UniProtKB-UniRule"/>
</dbReference>
<dbReference type="HAMAP" id="MF_00265">
    <property type="entry name" value="VapC_Nob1"/>
    <property type="match status" value="1"/>
</dbReference>
<evidence type="ECO:0000256" key="5">
    <source>
        <dbReference type="ARBA" id="ARBA00022801"/>
    </source>
</evidence>
<dbReference type="EC" id="3.1.-.-" evidence="8"/>
<evidence type="ECO:0000259" key="9">
    <source>
        <dbReference type="Pfam" id="PF01850"/>
    </source>
</evidence>
<comment type="similarity">
    <text evidence="7 8">Belongs to the PINc/VapC protein family.</text>
</comment>
<dbReference type="InterPro" id="IPR050556">
    <property type="entry name" value="Type_II_TA_system_RNase"/>
</dbReference>
<feature type="binding site" evidence="8">
    <location>
        <position position="93"/>
    </location>
    <ligand>
        <name>Mg(2+)</name>
        <dbReference type="ChEBI" id="CHEBI:18420"/>
    </ligand>
</feature>
<gene>
    <name evidence="8" type="primary">vapC</name>
    <name evidence="10" type="ORF">COT08_01555</name>
</gene>
<dbReference type="PANTHER" id="PTHR33653:SF1">
    <property type="entry name" value="RIBONUCLEASE VAPC2"/>
    <property type="match status" value="1"/>
</dbReference>
<dbReference type="GO" id="GO:0090729">
    <property type="term" value="F:toxin activity"/>
    <property type="evidence" value="ECO:0007669"/>
    <property type="project" value="UniProtKB-KW"/>
</dbReference>
<protein>
    <recommendedName>
        <fullName evidence="8">Ribonuclease VapC</fullName>
        <shortName evidence="8">RNase VapC</shortName>
        <ecNumber evidence="8">3.1.-.-</ecNumber>
    </recommendedName>
    <alternativeName>
        <fullName evidence="8">Toxin VapC</fullName>
    </alternativeName>
</protein>
<evidence type="ECO:0000256" key="8">
    <source>
        <dbReference type="HAMAP-Rule" id="MF_00265"/>
    </source>
</evidence>
<comment type="cofactor">
    <cofactor evidence="1 8">
        <name>Mg(2+)</name>
        <dbReference type="ChEBI" id="CHEBI:18420"/>
    </cofactor>
</comment>
<dbReference type="PANTHER" id="PTHR33653">
    <property type="entry name" value="RIBONUCLEASE VAPC2"/>
    <property type="match status" value="1"/>
</dbReference>
<evidence type="ECO:0000313" key="10">
    <source>
        <dbReference type="EMBL" id="PIU28353.1"/>
    </source>
</evidence>
<evidence type="ECO:0000256" key="3">
    <source>
        <dbReference type="ARBA" id="ARBA00022722"/>
    </source>
</evidence>
<keyword evidence="8" id="KW-0800">Toxin</keyword>
<sequence>MKLVVDTSILIDKLRGRRKWDSFLENLDGGAELYLPSIVIFELFSGLSSKKAQISLKIFNFRKFFSEIDLTFEIAKRAGEMNRDIAGNLDLPDYIIAATAIEIGAQVVTLNKKHFSKIPGVSVYETS</sequence>
<evidence type="ECO:0000256" key="6">
    <source>
        <dbReference type="ARBA" id="ARBA00022842"/>
    </source>
</evidence>
<keyword evidence="2 8" id="KW-1277">Toxin-antitoxin system</keyword>
<accession>A0A2M6YDY1</accession>
<comment type="function">
    <text evidence="8">Toxic component of a toxin-antitoxin (TA) system. An RNase.</text>
</comment>
<dbReference type="Gene3D" id="3.40.50.1010">
    <property type="entry name" value="5'-nuclease"/>
    <property type="match status" value="1"/>
</dbReference>
<keyword evidence="5 8" id="KW-0378">Hydrolase</keyword>
<keyword evidence="4 8" id="KW-0479">Metal-binding</keyword>
<evidence type="ECO:0000256" key="4">
    <source>
        <dbReference type="ARBA" id="ARBA00022723"/>
    </source>
</evidence>
<dbReference type="InterPro" id="IPR022907">
    <property type="entry name" value="VapC_family"/>
</dbReference>
<dbReference type="Pfam" id="PF01850">
    <property type="entry name" value="PIN"/>
    <property type="match status" value="1"/>
</dbReference>
<dbReference type="InterPro" id="IPR002716">
    <property type="entry name" value="PIN_dom"/>
</dbReference>
<keyword evidence="3 8" id="KW-0540">Nuclease</keyword>
<feature type="binding site" evidence="8">
    <location>
        <position position="6"/>
    </location>
    <ligand>
        <name>Mg(2+)</name>
        <dbReference type="ChEBI" id="CHEBI:18420"/>
    </ligand>
</feature>
<name>A0A2M6YDY1_9BACT</name>
<dbReference type="EMBL" id="PEXE01000037">
    <property type="protein sequence ID" value="PIU28353.1"/>
    <property type="molecule type" value="Genomic_DNA"/>
</dbReference>
<organism evidence="10 11">
    <name type="scientific">Candidatus Woesebacteria bacterium CG07_land_8_20_14_0_80_44_9</name>
    <dbReference type="NCBI Taxonomy" id="1975058"/>
    <lineage>
        <taxon>Bacteria</taxon>
        <taxon>Candidatus Woeseibacteriota</taxon>
    </lineage>
</organism>
<reference evidence="11" key="1">
    <citation type="submission" date="2017-09" db="EMBL/GenBank/DDBJ databases">
        <title>Depth-based differentiation of microbial function through sediment-hosted aquifers and enrichment of novel symbionts in the deep terrestrial subsurface.</title>
        <authorList>
            <person name="Probst A.J."/>
            <person name="Ladd B."/>
            <person name="Jarett J.K."/>
            <person name="Geller-Mcgrath D.E."/>
            <person name="Sieber C.M.K."/>
            <person name="Emerson J.B."/>
            <person name="Anantharaman K."/>
            <person name="Thomas B.C."/>
            <person name="Malmstrom R."/>
            <person name="Stieglmeier M."/>
            <person name="Klingl A."/>
            <person name="Woyke T."/>
            <person name="Ryan C.M."/>
            <person name="Banfield J.F."/>
        </authorList>
    </citation>
    <scope>NUCLEOTIDE SEQUENCE [LARGE SCALE GENOMIC DNA]</scope>
</reference>
<proteinExistence type="inferred from homology"/>
<dbReference type="InterPro" id="IPR029060">
    <property type="entry name" value="PIN-like_dom_sf"/>
</dbReference>
<evidence type="ECO:0000256" key="7">
    <source>
        <dbReference type="ARBA" id="ARBA00038093"/>
    </source>
</evidence>
<evidence type="ECO:0000256" key="2">
    <source>
        <dbReference type="ARBA" id="ARBA00022649"/>
    </source>
</evidence>